<organism evidence="1 2">
    <name type="scientific">Portunus trituberculatus</name>
    <name type="common">Swimming crab</name>
    <name type="synonym">Neptunus trituberculatus</name>
    <dbReference type="NCBI Taxonomy" id="210409"/>
    <lineage>
        <taxon>Eukaryota</taxon>
        <taxon>Metazoa</taxon>
        <taxon>Ecdysozoa</taxon>
        <taxon>Arthropoda</taxon>
        <taxon>Crustacea</taxon>
        <taxon>Multicrustacea</taxon>
        <taxon>Malacostraca</taxon>
        <taxon>Eumalacostraca</taxon>
        <taxon>Eucarida</taxon>
        <taxon>Decapoda</taxon>
        <taxon>Pleocyemata</taxon>
        <taxon>Brachyura</taxon>
        <taxon>Eubrachyura</taxon>
        <taxon>Portunoidea</taxon>
        <taxon>Portunidae</taxon>
        <taxon>Portuninae</taxon>
        <taxon>Portunus</taxon>
    </lineage>
</organism>
<evidence type="ECO:0000313" key="1">
    <source>
        <dbReference type="EMBL" id="MPC82644.1"/>
    </source>
</evidence>
<protein>
    <submittedName>
        <fullName evidence="1">Uncharacterized protein</fullName>
    </submittedName>
</protein>
<evidence type="ECO:0000313" key="2">
    <source>
        <dbReference type="Proteomes" id="UP000324222"/>
    </source>
</evidence>
<gene>
    <name evidence="1" type="ORF">E2C01_077319</name>
</gene>
<dbReference type="AlphaFoldDB" id="A0A5B7IR26"/>
<name>A0A5B7IR26_PORTR</name>
<dbReference type="EMBL" id="VSRR010060361">
    <property type="protein sequence ID" value="MPC82644.1"/>
    <property type="molecule type" value="Genomic_DNA"/>
</dbReference>
<accession>A0A5B7IR26</accession>
<sequence length="64" mass="7268">MKETTNSGWFRRVIECKPLGYTCTLAAGHTRGTRATPRLIGEMVLHARLKKLYDQAGQLNETNY</sequence>
<comment type="caution">
    <text evidence="1">The sequence shown here is derived from an EMBL/GenBank/DDBJ whole genome shotgun (WGS) entry which is preliminary data.</text>
</comment>
<proteinExistence type="predicted"/>
<reference evidence="1 2" key="1">
    <citation type="submission" date="2019-05" db="EMBL/GenBank/DDBJ databases">
        <title>Another draft genome of Portunus trituberculatus and its Hox gene families provides insights of decapod evolution.</title>
        <authorList>
            <person name="Jeong J.-H."/>
            <person name="Song I."/>
            <person name="Kim S."/>
            <person name="Choi T."/>
            <person name="Kim D."/>
            <person name="Ryu S."/>
            <person name="Kim W."/>
        </authorList>
    </citation>
    <scope>NUCLEOTIDE SEQUENCE [LARGE SCALE GENOMIC DNA]</scope>
    <source>
        <tissue evidence="1">Muscle</tissue>
    </source>
</reference>
<keyword evidence="2" id="KW-1185">Reference proteome</keyword>
<dbReference type="Proteomes" id="UP000324222">
    <property type="component" value="Unassembled WGS sequence"/>
</dbReference>